<dbReference type="Gene3D" id="1.10.10.10">
    <property type="entry name" value="Winged helix-like DNA-binding domain superfamily/Winged helix DNA-binding domain"/>
    <property type="match status" value="1"/>
</dbReference>
<dbReference type="AlphaFoldDB" id="A0A927UDN3"/>
<feature type="domain" description="OmpR/PhoB-type" evidence="9">
    <location>
        <begin position="122"/>
        <end position="219"/>
    </location>
</feature>
<dbReference type="InterPro" id="IPR001789">
    <property type="entry name" value="Sig_transdc_resp-reg_receiver"/>
</dbReference>
<evidence type="ECO:0000256" key="1">
    <source>
        <dbReference type="ARBA" id="ARBA00018672"/>
    </source>
</evidence>
<evidence type="ECO:0000256" key="6">
    <source>
        <dbReference type="PROSITE-ProRule" id="PRU00169"/>
    </source>
</evidence>
<dbReference type="PANTHER" id="PTHR48111:SF2">
    <property type="entry name" value="RESPONSE REGULATOR SAER"/>
    <property type="match status" value="1"/>
</dbReference>
<dbReference type="Gene3D" id="3.40.50.2300">
    <property type="match status" value="1"/>
</dbReference>
<dbReference type="PROSITE" id="PS50110">
    <property type="entry name" value="RESPONSE_REGULATORY"/>
    <property type="match status" value="1"/>
</dbReference>
<protein>
    <recommendedName>
        <fullName evidence="1">Stage 0 sporulation protein A homolog</fullName>
    </recommendedName>
</protein>
<dbReference type="Pfam" id="PF00072">
    <property type="entry name" value="Response_reg"/>
    <property type="match status" value="1"/>
</dbReference>
<evidence type="ECO:0000256" key="7">
    <source>
        <dbReference type="PROSITE-ProRule" id="PRU01091"/>
    </source>
</evidence>
<dbReference type="PROSITE" id="PS51755">
    <property type="entry name" value="OMPR_PHOB"/>
    <property type="match status" value="1"/>
</dbReference>
<dbReference type="CDD" id="cd00383">
    <property type="entry name" value="trans_reg_C"/>
    <property type="match status" value="1"/>
</dbReference>
<keyword evidence="3 7" id="KW-0238">DNA-binding</keyword>
<dbReference type="GO" id="GO:0000156">
    <property type="term" value="F:phosphorelay response regulator activity"/>
    <property type="evidence" value="ECO:0007669"/>
    <property type="project" value="TreeGrafter"/>
</dbReference>
<dbReference type="PANTHER" id="PTHR48111">
    <property type="entry name" value="REGULATOR OF RPOS"/>
    <property type="match status" value="1"/>
</dbReference>
<evidence type="ECO:0000313" key="10">
    <source>
        <dbReference type="EMBL" id="MBE5920419.1"/>
    </source>
</evidence>
<dbReference type="InterPro" id="IPR036388">
    <property type="entry name" value="WH-like_DNA-bd_sf"/>
</dbReference>
<comment type="caution">
    <text evidence="10">The sequence shown here is derived from an EMBL/GenBank/DDBJ whole genome shotgun (WGS) entry which is preliminary data.</text>
</comment>
<dbReference type="GO" id="GO:0005829">
    <property type="term" value="C:cytosol"/>
    <property type="evidence" value="ECO:0007669"/>
    <property type="project" value="TreeGrafter"/>
</dbReference>
<evidence type="ECO:0000256" key="4">
    <source>
        <dbReference type="ARBA" id="ARBA00023163"/>
    </source>
</evidence>
<dbReference type="SMART" id="SM00862">
    <property type="entry name" value="Trans_reg_C"/>
    <property type="match status" value="1"/>
</dbReference>
<dbReference type="EMBL" id="SVER01000032">
    <property type="protein sequence ID" value="MBE5920419.1"/>
    <property type="molecule type" value="Genomic_DNA"/>
</dbReference>
<keyword evidence="2" id="KW-0805">Transcription regulation</keyword>
<dbReference type="GO" id="GO:0006355">
    <property type="term" value="P:regulation of DNA-templated transcription"/>
    <property type="evidence" value="ECO:0007669"/>
    <property type="project" value="InterPro"/>
</dbReference>
<keyword evidence="4" id="KW-0804">Transcription</keyword>
<sequence>MKLLVVDDEKEILTLIKKALSGQYQVDTVHFPIEKIPEDLSGYSLILMDVMMPNENGYTIVEKIRNQVDCPIIFLSAKALEDDIVYGLAIGADDYICKPFSVAELRARVSAHIRRENRGSACNFIRRGDVSVNLTEKRISVREKEIKLTKSEYEIVKLLIKNIGQIYSKSQLYEYLYGYEKDGNDSAVTEHIKNIRRKFQNEGQDPIDTVWGIGYRWKKEAMD</sequence>
<dbReference type="InterPro" id="IPR001867">
    <property type="entry name" value="OmpR/PhoB-type_DNA-bd"/>
</dbReference>
<feature type="modified residue" description="4-aspartylphosphate" evidence="6">
    <location>
        <position position="49"/>
    </location>
</feature>
<dbReference type="CDD" id="cd17574">
    <property type="entry name" value="REC_OmpR"/>
    <property type="match status" value="1"/>
</dbReference>
<dbReference type="GO" id="GO:0000976">
    <property type="term" value="F:transcription cis-regulatory region binding"/>
    <property type="evidence" value="ECO:0007669"/>
    <property type="project" value="TreeGrafter"/>
</dbReference>
<reference evidence="10" key="1">
    <citation type="submission" date="2019-04" db="EMBL/GenBank/DDBJ databases">
        <title>Evolution of Biomass-Degrading Anaerobic Consortia Revealed by Metagenomics.</title>
        <authorList>
            <person name="Peng X."/>
        </authorList>
    </citation>
    <scope>NUCLEOTIDE SEQUENCE</scope>
    <source>
        <strain evidence="10">SIG311</strain>
    </source>
</reference>
<organism evidence="10 11">
    <name type="scientific">Pseudobutyrivibrio ruminis</name>
    <dbReference type="NCBI Taxonomy" id="46206"/>
    <lineage>
        <taxon>Bacteria</taxon>
        <taxon>Bacillati</taxon>
        <taxon>Bacillota</taxon>
        <taxon>Clostridia</taxon>
        <taxon>Lachnospirales</taxon>
        <taxon>Lachnospiraceae</taxon>
        <taxon>Pseudobutyrivibrio</taxon>
    </lineage>
</organism>
<dbReference type="InterPro" id="IPR039420">
    <property type="entry name" value="WalR-like"/>
</dbReference>
<evidence type="ECO:0000256" key="3">
    <source>
        <dbReference type="ARBA" id="ARBA00023125"/>
    </source>
</evidence>
<evidence type="ECO:0000259" key="9">
    <source>
        <dbReference type="PROSITE" id="PS51755"/>
    </source>
</evidence>
<evidence type="ECO:0000256" key="2">
    <source>
        <dbReference type="ARBA" id="ARBA00023015"/>
    </source>
</evidence>
<evidence type="ECO:0000256" key="5">
    <source>
        <dbReference type="ARBA" id="ARBA00024867"/>
    </source>
</evidence>
<gene>
    <name evidence="10" type="ORF">E7272_11335</name>
</gene>
<keyword evidence="6" id="KW-0597">Phosphoprotein</keyword>
<comment type="function">
    <text evidence="5">May play the central regulatory role in sporulation. It may be an element of the effector pathway responsible for the activation of sporulation genes in response to nutritional stress. Spo0A may act in concert with spo0H (a sigma factor) to control the expression of some genes that are critical to the sporulation process.</text>
</comment>
<dbReference type="SUPFAM" id="SSF52172">
    <property type="entry name" value="CheY-like"/>
    <property type="match status" value="1"/>
</dbReference>
<feature type="DNA-binding region" description="OmpR/PhoB-type" evidence="7">
    <location>
        <begin position="122"/>
        <end position="219"/>
    </location>
</feature>
<dbReference type="Gene3D" id="6.10.250.690">
    <property type="match status" value="1"/>
</dbReference>
<evidence type="ECO:0000313" key="11">
    <source>
        <dbReference type="Proteomes" id="UP000766246"/>
    </source>
</evidence>
<dbReference type="Proteomes" id="UP000766246">
    <property type="component" value="Unassembled WGS sequence"/>
</dbReference>
<dbReference type="SMART" id="SM00448">
    <property type="entry name" value="REC"/>
    <property type="match status" value="1"/>
</dbReference>
<evidence type="ECO:0000259" key="8">
    <source>
        <dbReference type="PROSITE" id="PS50110"/>
    </source>
</evidence>
<accession>A0A927UDN3</accession>
<proteinExistence type="predicted"/>
<feature type="domain" description="Response regulatory" evidence="8">
    <location>
        <begin position="2"/>
        <end position="113"/>
    </location>
</feature>
<dbReference type="InterPro" id="IPR011006">
    <property type="entry name" value="CheY-like_superfamily"/>
</dbReference>
<dbReference type="Pfam" id="PF00486">
    <property type="entry name" value="Trans_reg_C"/>
    <property type="match status" value="1"/>
</dbReference>
<name>A0A927UDN3_9FIRM</name>
<dbReference type="GO" id="GO:0032993">
    <property type="term" value="C:protein-DNA complex"/>
    <property type="evidence" value="ECO:0007669"/>
    <property type="project" value="TreeGrafter"/>
</dbReference>